<evidence type="ECO:0000313" key="1">
    <source>
        <dbReference type="EMBL" id="KAF6738158.1"/>
    </source>
</evidence>
<dbReference type="Proteomes" id="UP000646548">
    <property type="component" value="Unassembled WGS sequence"/>
</dbReference>
<proteinExistence type="predicted"/>
<dbReference type="AlphaFoldDB" id="A0A3B3BJE8"/>
<dbReference type="GeneTree" id="ENSGT00390000018488"/>
<dbReference type="GO" id="GO:0060271">
    <property type="term" value="P:cilium assembly"/>
    <property type="evidence" value="ECO:0007669"/>
    <property type="project" value="TreeGrafter"/>
</dbReference>
<dbReference type="Proteomes" id="UP000261560">
    <property type="component" value="Unplaced"/>
</dbReference>
<accession>A0A3B3BJE8</accession>
<keyword evidence="3" id="KW-1185">Reference proteome</keyword>
<dbReference type="OMA" id="IIHCKTN"/>
<dbReference type="PaxDb" id="30732-ENSOMEP00000005138"/>
<dbReference type="EMBL" id="WKFB01000034">
    <property type="protein sequence ID" value="KAF6738158.1"/>
    <property type="molecule type" value="Genomic_DNA"/>
</dbReference>
<sequence>MAHVRTYRSKVKVGNWTEDELLQKDAMQEYLEKKEKGELYVQKIDLLRQNMLQPVNLSVTTDGDVHFGDVVMLVNVGAGNRDRSAVSIDADVNSLMSAPSPSIPVSCGVSAGRTIQPCTRTAFIVTSVDGNPDGSVLHFEQRFALRTLSGFAKGLYLTSDMRSFQKCAKKSHLQEVYLDDSESFLSCWKIVHLDPLERLEHEGLPVPANVEVLIVHCKTNQALAVLGDQVLWTTFGKEYEVTAHTFLDCHKLEEENNHWVLSTSDPAGNGLVLLNRQQ</sequence>
<evidence type="ECO:0000313" key="3">
    <source>
        <dbReference type="Proteomes" id="UP000261560"/>
    </source>
</evidence>
<reference evidence="1" key="2">
    <citation type="journal article" name="BMC Genomics">
        <title>Long-read sequencing and de novo genome assembly of marine medaka (Oryzias melastigma).</title>
        <authorList>
            <person name="Liang P."/>
            <person name="Saqib H.S.A."/>
            <person name="Ni X."/>
            <person name="Shen Y."/>
        </authorList>
    </citation>
    <scope>NUCLEOTIDE SEQUENCE</scope>
    <source>
        <strain evidence="1">Bigg-433</strain>
    </source>
</reference>
<dbReference type="PANTHER" id="PTHR24274">
    <property type="entry name" value="CILIA- AND FLAGELLA-ASSOCIATED PROTEIN 161"/>
    <property type="match status" value="1"/>
</dbReference>
<dbReference type="GO" id="GO:0031514">
    <property type="term" value="C:motile cilium"/>
    <property type="evidence" value="ECO:0007669"/>
    <property type="project" value="TreeGrafter"/>
</dbReference>
<name>A0A3B3BJE8_ORYME</name>
<organism evidence="2 3">
    <name type="scientific">Oryzias melastigma</name>
    <name type="common">Marine medaka</name>
    <dbReference type="NCBI Taxonomy" id="30732"/>
    <lineage>
        <taxon>Eukaryota</taxon>
        <taxon>Metazoa</taxon>
        <taxon>Chordata</taxon>
        <taxon>Craniata</taxon>
        <taxon>Vertebrata</taxon>
        <taxon>Euteleostomi</taxon>
        <taxon>Actinopterygii</taxon>
        <taxon>Neopterygii</taxon>
        <taxon>Teleostei</taxon>
        <taxon>Neoteleostei</taxon>
        <taxon>Acanthomorphata</taxon>
        <taxon>Ovalentaria</taxon>
        <taxon>Atherinomorphae</taxon>
        <taxon>Beloniformes</taxon>
        <taxon>Adrianichthyidae</taxon>
        <taxon>Oryziinae</taxon>
        <taxon>Oryzias</taxon>
    </lineage>
</organism>
<dbReference type="InterPro" id="IPR055325">
    <property type="entry name" value="CF161"/>
</dbReference>
<gene>
    <name evidence="1" type="ORF">FQA47_012986</name>
</gene>
<dbReference type="Ensembl" id="ENSOMET00000007981.1">
    <property type="protein sequence ID" value="ENSOMEP00000005138.1"/>
    <property type="gene ID" value="ENSOMEG00000006124.1"/>
</dbReference>
<dbReference type="Pfam" id="PF24569">
    <property type="entry name" value="CFAP161"/>
    <property type="match status" value="1"/>
</dbReference>
<dbReference type="PANTHER" id="PTHR24274:SF1">
    <property type="entry name" value="CILIA- AND FLAGELLA-ASSOCIATED PROTEIN 161"/>
    <property type="match status" value="1"/>
</dbReference>
<dbReference type="STRING" id="30732.ENSOMEP00000005138"/>
<reference evidence="2" key="1">
    <citation type="submission" date="2025-05" db="UniProtKB">
        <authorList>
            <consortium name="Ensembl"/>
        </authorList>
    </citation>
    <scope>IDENTIFICATION</scope>
</reference>
<dbReference type="OrthoDB" id="2126411at2759"/>
<protein>
    <submittedName>
        <fullName evidence="2">Cilia and flagella associated protein 161</fullName>
    </submittedName>
</protein>
<evidence type="ECO:0000313" key="2">
    <source>
        <dbReference type="Ensembl" id="ENSOMEP00000005138.1"/>
    </source>
</evidence>